<organism evidence="1 2">
    <name type="scientific">Racocetra persica</name>
    <dbReference type="NCBI Taxonomy" id="160502"/>
    <lineage>
        <taxon>Eukaryota</taxon>
        <taxon>Fungi</taxon>
        <taxon>Fungi incertae sedis</taxon>
        <taxon>Mucoromycota</taxon>
        <taxon>Glomeromycotina</taxon>
        <taxon>Glomeromycetes</taxon>
        <taxon>Diversisporales</taxon>
        <taxon>Gigasporaceae</taxon>
        <taxon>Racocetra</taxon>
    </lineage>
</organism>
<accession>A0ACA9RZ26</accession>
<dbReference type="EMBL" id="CAJVQC010081414">
    <property type="protein sequence ID" value="CAG8818760.1"/>
    <property type="molecule type" value="Genomic_DNA"/>
</dbReference>
<evidence type="ECO:0000313" key="1">
    <source>
        <dbReference type="EMBL" id="CAG8818760.1"/>
    </source>
</evidence>
<evidence type="ECO:0000313" key="2">
    <source>
        <dbReference type="Proteomes" id="UP000789920"/>
    </source>
</evidence>
<keyword evidence="2" id="KW-1185">Reference proteome</keyword>
<comment type="caution">
    <text evidence="1">The sequence shown here is derived from an EMBL/GenBank/DDBJ whole genome shotgun (WGS) entry which is preliminary data.</text>
</comment>
<gene>
    <name evidence="1" type="ORF">RPERSI_LOCUS24983</name>
</gene>
<reference evidence="1" key="1">
    <citation type="submission" date="2021-06" db="EMBL/GenBank/DDBJ databases">
        <authorList>
            <person name="Kallberg Y."/>
            <person name="Tangrot J."/>
            <person name="Rosling A."/>
        </authorList>
    </citation>
    <scope>NUCLEOTIDE SEQUENCE</scope>
    <source>
        <strain evidence="1">MA461A</strain>
    </source>
</reference>
<protein>
    <submittedName>
        <fullName evidence="1">6345_t:CDS:1</fullName>
    </submittedName>
</protein>
<proteinExistence type="predicted"/>
<feature type="non-terminal residue" evidence="1">
    <location>
        <position position="165"/>
    </location>
</feature>
<dbReference type="Proteomes" id="UP000789920">
    <property type="component" value="Unassembled WGS sequence"/>
</dbReference>
<sequence length="165" mass="19930">MIKAFLKIKNESLDEFLHQCLIELFRIFRLDKKLKKTDVLDFLYSLIDKDHEKVFFKAMEFDMKNRLDDDNHRQFAPLKFPAFYYCWILSKFGADAKITDWCFDDILVKRVNLDVFVQQREQRNYVLSEQLEINFKEICDAFKNYSNTINIFNPSHLEIIKKATH</sequence>
<name>A0ACA9RZ26_9GLOM</name>